<accession>A0A6H5G767</accession>
<evidence type="ECO:0000313" key="2">
    <source>
        <dbReference type="EMBL" id="CAA9998078.1"/>
    </source>
</evidence>
<feature type="non-terminal residue" evidence="2">
    <location>
        <position position="113"/>
    </location>
</feature>
<evidence type="ECO:0000256" key="1">
    <source>
        <dbReference type="SAM" id="MobiDB-lite"/>
    </source>
</evidence>
<reference evidence="2 3" key="1">
    <citation type="submission" date="2020-02" db="EMBL/GenBank/DDBJ databases">
        <authorList>
            <person name="Ferguson B K."/>
        </authorList>
    </citation>
    <scope>NUCLEOTIDE SEQUENCE [LARGE SCALE GENOMIC DNA]</scope>
</reference>
<name>A0A6H5G767_9HEMI</name>
<sequence>MPKDNFEIQNRILGQPRRGGHGRSETFGNRILLDWRLEPSLGGPWRSRLSFAECRSFPLLGTGPPGGLRAAQQGGSSDATLACRAARLALKKAESSAKETMCYCMTLAPIARL</sequence>
<dbReference type="AlphaFoldDB" id="A0A6H5G767"/>
<gene>
    <name evidence="2" type="ORF">NTEN_LOCUS4372</name>
</gene>
<organism evidence="2 3">
    <name type="scientific">Nesidiocoris tenuis</name>
    <dbReference type="NCBI Taxonomy" id="355587"/>
    <lineage>
        <taxon>Eukaryota</taxon>
        <taxon>Metazoa</taxon>
        <taxon>Ecdysozoa</taxon>
        <taxon>Arthropoda</taxon>
        <taxon>Hexapoda</taxon>
        <taxon>Insecta</taxon>
        <taxon>Pterygota</taxon>
        <taxon>Neoptera</taxon>
        <taxon>Paraneoptera</taxon>
        <taxon>Hemiptera</taxon>
        <taxon>Heteroptera</taxon>
        <taxon>Panheteroptera</taxon>
        <taxon>Cimicomorpha</taxon>
        <taxon>Miridae</taxon>
        <taxon>Dicyphina</taxon>
        <taxon>Nesidiocoris</taxon>
    </lineage>
</organism>
<proteinExistence type="predicted"/>
<evidence type="ECO:0000313" key="3">
    <source>
        <dbReference type="Proteomes" id="UP000479000"/>
    </source>
</evidence>
<dbReference type="Proteomes" id="UP000479000">
    <property type="component" value="Unassembled WGS sequence"/>
</dbReference>
<protein>
    <submittedName>
        <fullName evidence="2">Uncharacterized protein</fullName>
    </submittedName>
</protein>
<feature type="region of interest" description="Disordered" evidence="1">
    <location>
        <begin position="1"/>
        <end position="25"/>
    </location>
</feature>
<dbReference type="EMBL" id="CADCXU010006513">
    <property type="protein sequence ID" value="CAA9998078.1"/>
    <property type="molecule type" value="Genomic_DNA"/>
</dbReference>
<keyword evidence="3" id="KW-1185">Reference proteome</keyword>